<dbReference type="Proteomes" id="UP000550707">
    <property type="component" value="Unassembled WGS sequence"/>
</dbReference>
<gene>
    <name evidence="2" type="ORF">HJG59_008096</name>
</gene>
<organism evidence="2 3">
    <name type="scientific">Molossus molossus</name>
    <name type="common">Pallas' mastiff bat</name>
    <name type="synonym">Vespertilio molossus</name>
    <dbReference type="NCBI Taxonomy" id="27622"/>
    <lineage>
        <taxon>Eukaryota</taxon>
        <taxon>Metazoa</taxon>
        <taxon>Chordata</taxon>
        <taxon>Craniata</taxon>
        <taxon>Vertebrata</taxon>
        <taxon>Euteleostomi</taxon>
        <taxon>Mammalia</taxon>
        <taxon>Eutheria</taxon>
        <taxon>Laurasiatheria</taxon>
        <taxon>Chiroptera</taxon>
        <taxon>Yangochiroptera</taxon>
        <taxon>Molossidae</taxon>
        <taxon>Molossus</taxon>
    </lineage>
</organism>
<name>A0A7J8JW88_MOLMO</name>
<evidence type="ECO:0000256" key="1">
    <source>
        <dbReference type="SAM" id="MobiDB-lite"/>
    </source>
</evidence>
<evidence type="ECO:0000313" key="3">
    <source>
        <dbReference type="Proteomes" id="UP000550707"/>
    </source>
</evidence>
<keyword evidence="3" id="KW-1185">Reference proteome</keyword>
<proteinExistence type="predicted"/>
<dbReference type="AlphaFoldDB" id="A0A7J8JW88"/>
<reference evidence="2 3" key="1">
    <citation type="journal article" date="2020" name="Nature">
        <title>Six reference-quality genomes reveal evolution of bat adaptations.</title>
        <authorList>
            <person name="Jebb D."/>
            <person name="Huang Z."/>
            <person name="Pippel M."/>
            <person name="Hughes G.M."/>
            <person name="Lavrichenko K."/>
            <person name="Devanna P."/>
            <person name="Winkler S."/>
            <person name="Jermiin L.S."/>
            <person name="Skirmuntt E.C."/>
            <person name="Katzourakis A."/>
            <person name="Burkitt-Gray L."/>
            <person name="Ray D.A."/>
            <person name="Sullivan K.A.M."/>
            <person name="Roscito J.G."/>
            <person name="Kirilenko B.M."/>
            <person name="Davalos L.M."/>
            <person name="Corthals A.P."/>
            <person name="Power M.L."/>
            <person name="Jones G."/>
            <person name="Ransome R.D."/>
            <person name="Dechmann D.K.N."/>
            <person name="Locatelli A.G."/>
            <person name="Puechmaille S.J."/>
            <person name="Fedrigo O."/>
            <person name="Jarvis E.D."/>
            <person name="Hiller M."/>
            <person name="Vernes S.C."/>
            <person name="Myers E.W."/>
            <person name="Teeling E.C."/>
        </authorList>
    </citation>
    <scope>NUCLEOTIDE SEQUENCE [LARGE SCALE GENOMIC DNA]</scope>
    <source>
        <strain evidence="2">MMolMol1</strain>
        <tissue evidence="2">Muscle</tissue>
    </source>
</reference>
<comment type="caution">
    <text evidence="2">The sequence shown here is derived from an EMBL/GenBank/DDBJ whole genome shotgun (WGS) entry which is preliminary data.</text>
</comment>
<dbReference type="EMBL" id="JACASF010000001">
    <property type="protein sequence ID" value="KAF6501117.1"/>
    <property type="molecule type" value="Genomic_DNA"/>
</dbReference>
<evidence type="ECO:0000313" key="2">
    <source>
        <dbReference type="EMBL" id="KAF6501117.1"/>
    </source>
</evidence>
<feature type="compositionally biased region" description="Low complexity" evidence="1">
    <location>
        <begin position="22"/>
        <end position="35"/>
    </location>
</feature>
<accession>A0A7J8JW88</accession>
<protein>
    <submittedName>
        <fullName evidence="2">Uncharacterized protein</fullName>
    </submittedName>
</protein>
<feature type="region of interest" description="Disordered" evidence="1">
    <location>
        <begin position="77"/>
        <end position="113"/>
    </location>
</feature>
<sequence>MTTAESLLRPSTVLSPPPSAPRPGAGPRRPSPLSGAEPKPEMSPKLNVKSLNIHPVATRLGYFRHPLSSTQRNLQHISGDFLPDKPSACHRGPSRDTSGHSSGRKRLPVIAPFPRAQVRI</sequence>
<feature type="region of interest" description="Disordered" evidence="1">
    <location>
        <begin position="1"/>
        <end position="48"/>
    </location>
</feature>
<dbReference type="InParanoid" id="A0A7J8JW88"/>